<sequence>MPSNNTIVQHFIKHTEASNFRRAKVFKARKNKGLFVALAAAAFAIGTYAFSINAVRQSRYLDESFDKMPGSK</sequence>
<keyword evidence="1" id="KW-1133">Transmembrane helix</keyword>
<evidence type="ECO:0000313" key="4">
    <source>
        <dbReference type="Proteomes" id="UP000321570"/>
    </source>
</evidence>
<dbReference type="EMBL" id="CABIJS010000144">
    <property type="protein sequence ID" value="VUZ44647.1"/>
    <property type="molecule type" value="Genomic_DNA"/>
</dbReference>
<accession>A0A564YBH8</accession>
<dbReference type="AlphaFoldDB" id="A0A564YBH8"/>
<keyword evidence="1" id="KW-0472">Membrane</keyword>
<proteinExistence type="predicted"/>
<evidence type="ECO:0000313" key="3">
    <source>
        <dbReference type="EMBL" id="VUZ44647.1"/>
    </source>
</evidence>
<keyword evidence="4" id="KW-1185">Reference proteome</keyword>
<evidence type="ECO:0000256" key="1">
    <source>
        <dbReference type="SAM" id="Phobius"/>
    </source>
</evidence>
<name>A0A564YBH8_HYMDI</name>
<dbReference type="Proteomes" id="UP000321570">
    <property type="component" value="Unassembled WGS sequence"/>
</dbReference>
<gene>
    <name evidence="3" type="ORF">WMSIL1_LOCUS4851</name>
</gene>
<keyword evidence="1" id="KW-0812">Transmembrane</keyword>
<organism evidence="3 4">
    <name type="scientific">Hymenolepis diminuta</name>
    <name type="common">Rat tapeworm</name>
    <dbReference type="NCBI Taxonomy" id="6216"/>
    <lineage>
        <taxon>Eukaryota</taxon>
        <taxon>Metazoa</taxon>
        <taxon>Spiralia</taxon>
        <taxon>Lophotrochozoa</taxon>
        <taxon>Platyhelminthes</taxon>
        <taxon>Cestoda</taxon>
        <taxon>Eucestoda</taxon>
        <taxon>Cyclophyllidea</taxon>
        <taxon>Hymenolepididae</taxon>
        <taxon>Hymenolepis</taxon>
    </lineage>
</organism>
<dbReference type="Pfam" id="PF09813">
    <property type="entry name" value="Coa3_cc"/>
    <property type="match status" value="1"/>
</dbReference>
<evidence type="ECO:0000259" key="2">
    <source>
        <dbReference type="Pfam" id="PF09813"/>
    </source>
</evidence>
<dbReference type="InterPro" id="IPR018628">
    <property type="entry name" value="Coa3_CC"/>
</dbReference>
<protein>
    <recommendedName>
        <fullName evidence="2">Cytochrome c oxidase assembly factor 3 mitochondrial coiled-coil domain-containing protein</fullName>
    </recommendedName>
</protein>
<feature type="domain" description="Cytochrome c oxidase assembly factor 3 mitochondrial coiled-coil" evidence="2">
    <location>
        <begin position="20"/>
        <end position="63"/>
    </location>
</feature>
<reference evidence="3 4" key="1">
    <citation type="submission" date="2019-07" db="EMBL/GenBank/DDBJ databases">
        <authorList>
            <person name="Jastrzebski P J."/>
            <person name="Paukszto L."/>
            <person name="Jastrzebski P J."/>
        </authorList>
    </citation>
    <scope>NUCLEOTIDE SEQUENCE [LARGE SCALE GENOMIC DNA]</scope>
    <source>
        <strain evidence="3 4">WMS-il1</strain>
    </source>
</reference>
<feature type="transmembrane region" description="Helical" evidence="1">
    <location>
        <begin position="34"/>
        <end position="55"/>
    </location>
</feature>